<dbReference type="EMBL" id="JACHXD010000003">
    <property type="protein sequence ID" value="MBB3118371.1"/>
    <property type="molecule type" value="Genomic_DNA"/>
</dbReference>
<dbReference type="Proteomes" id="UP000541535">
    <property type="component" value="Unassembled WGS sequence"/>
</dbReference>
<protein>
    <submittedName>
        <fullName evidence="1">Uncharacterized protein</fullName>
    </submittedName>
</protein>
<name>A0A7W5FTA3_9BURK</name>
<dbReference type="AlphaFoldDB" id="A0A7W5FTA3"/>
<keyword evidence="2" id="KW-1185">Reference proteome</keyword>
<evidence type="ECO:0000313" key="1">
    <source>
        <dbReference type="EMBL" id="MBB3118371.1"/>
    </source>
</evidence>
<gene>
    <name evidence="1" type="ORF">FHS03_001402</name>
</gene>
<dbReference type="RefSeq" id="WP_183440299.1">
    <property type="nucleotide sequence ID" value="NZ_JACHXD010000003.1"/>
</dbReference>
<reference evidence="1 2" key="1">
    <citation type="submission" date="2020-08" db="EMBL/GenBank/DDBJ databases">
        <title>Genomic Encyclopedia of Type Strains, Phase III (KMG-III): the genomes of soil and plant-associated and newly described type strains.</title>
        <authorList>
            <person name="Whitman W."/>
        </authorList>
    </citation>
    <scope>NUCLEOTIDE SEQUENCE [LARGE SCALE GENOMIC DNA]</scope>
    <source>
        <strain evidence="1 2">CECT 8897</strain>
    </source>
</reference>
<accession>A0A7W5FTA3</accession>
<comment type="caution">
    <text evidence="1">The sequence shown here is derived from an EMBL/GenBank/DDBJ whole genome shotgun (WGS) entry which is preliminary data.</text>
</comment>
<evidence type="ECO:0000313" key="2">
    <source>
        <dbReference type="Proteomes" id="UP000541535"/>
    </source>
</evidence>
<organism evidence="1 2">
    <name type="scientific">Pseudoduganella violacea</name>
    <dbReference type="NCBI Taxonomy" id="1715466"/>
    <lineage>
        <taxon>Bacteria</taxon>
        <taxon>Pseudomonadati</taxon>
        <taxon>Pseudomonadota</taxon>
        <taxon>Betaproteobacteria</taxon>
        <taxon>Burkholderiales</taxon>
        <taxon>Oxalobacteraceae</taxon>
        <taxon>Telluria group</taxon>
        <taxon>Pseudoduganella</taxon>
    </lineage>
</organism>
<sequence length="219" mass="24561">MDSAFNLFLAKMKSSFCRIARATRHEVSEGDLQGDAWVVAHEIGERRGKPIDFSEPADQDLVIRAVNLNNVRRGDWHMRKSVRIDEEREADDGGVGWSEKLTAVSTSDPLKFLLKRETAREHDAKFAASYSQAAAYVRIFAHFKYDRREVCTYLAVTDGILASRVTTAAAIVAVQPSLFDGIHRIGPKFLPPRGRAYATRQIHHLGSVQWAWCFEDAGG</sequence>
<proteinExistence type="predicted"/>